<gene>
    <name evidence="2" type="ORF">MCOR_47965</name>
</gene>
<dbReference type="Pfam" id="PF13472">
    <property type="entry name" value="Lipase_GDSL_2"/>
    <property type="match status" value="1"/>
</dbReference>
<feature type="domain" description="SGNH hydrolase-type esterase" evidence="1">
    <location>
        <begin position="243"/>
        <end position="353"/>
    </location>
</feature>
<dbReference type="OrthoDB" id="10072345at2759"/>
<dbReference type="EMBL" id="CACVKT020008394">
    <property type="protein sequence ID" value="CAC5415259.1"/>
    <property type="molecule type" value="Genomic_DNA"/>
</dbReference>
<dbReference type="Proteomes" id="UP000507470">
    <property type="component" value="Unassembled WGS sequence"/>
</dbReference>
<organism evidence="2 3">
    <name type="scientific">Mytilus coruscus</name>
    <name type="common">Sea mussel</name>
    <dbReference type="NCBI Taxonomy" id="42192"/>
    <lineage>
        <taxon>Eukaryota</taxon>
        <taxon>Metazoa</taxon>
        <taxon>Spiralia</taxon>
        <taxon>Lophotrochozoa</taxon>
        <taxon>Mollusca</taxon>
        <taxon>Bivalvia</taxon>
        <taxon>Autobranchia</taxon>
        <taxon>Pteriomorphia</taxon>
        <taxon>Mytilida</taxon>
        <taxon>Mytiloidea</taxon>
        <taxon>Mytilidae</taxon>
        <taxon>Mytilinae</taxon>
        <taxon>Mytilus</taxon>
    </lineage>
</organism>
<protein>
    <submittedName>
        <fullName evidence="2">CEL</fullName>
        <ecNumber evidence="2">3.1.1.13</ecNumber>
        <ecNumber evidence="2">3.1.1.3</ecNumber>
    </submittedName>
</protein>
<sequence>MHNNLSCDNNIFKRILRHLSVMCVYEIPSVTLASYPVNSRKKGRFKIFENRTILITWRTVPASNLLKAYSDGYYNINSGFGPTIDGDFIPASPVDMLSIPTSESSQMFNSIDYMAGINDCESAIYELPKVHQDSMIVLYRIEVTHKVLAHTVNAVNMNHVMEDLRVSQAQTRETNKKIDKIDSDLRKNQMLKSHDTSVSLNDQSGDFRGSSIVNDLNGRRIYRNKITRINTLRDKTVYGASQFIKFGKVSAKNVLFQKGSNDLETKGPDEVLQEVEHLVDITQKILPETKIILAEILPRFLRDRNQSKEFEQKRLQFNTLLKDYCFDKHIHLVEYSNMRTTDYTDGIHLNEVGV</sequence>
<evidence type="ECO:0000313" key="3">
    <source>
        <dbReference type="Proteomes" id="UP000507470"/>
    </source>
</evidence>
<dbReference type="EC" id="3.1.1.3" evidence="2"/>
<dbReference type="SUPFAM" id="SSF52266">
    <property type="entry name" value="SGNH hydrolase"/>
    <property type="match status" value="1"/>
</dbReference>
<accession>A0A6J8E368</accession>
<dbReference type="InterPro" id="IPR036514">
    <property type="entry name" value="SGNH_hydro_sf"/>
</dbReference>
<keyword evidence="3" id="KW-1185">Reference proteome</keyword>
<dbReference type="EC" id="3.1.1.13" evidence="2"/>
<evidence type="ECO:0000313" key="2">
    <source>
        <dbReference type="EMBL" id="CAC5415259.1"/>
    </source>
</evidence>
<reference evidence="2 3" key="1">
    <citation type="submission" date="2020-06" db="EMBL/GenBank/DDBJ databases">
        <authorList>
            <person name="Li R."/>
            <person name="Bekaert M."/>
        </authorList>
    </citation>
    <scope>NUCLEOTIDE SEQUENCE [LARGE SCALE GENOMIC DNA]</scope>
    <source>
        <strain evidence="3">wild</strain>
    </source>
</reference>
<evidence type="ECO:0000259" key="1">
    <source>
        <dbReference type="Pfam" id="PF13472"/>
    </source>
</evidence>
<proteinExistence type="predicted"/>
<dbReference type="GO" id="GO:0004771">
    <property type="term" value="F:sterol ester esterase activity"/>
    <property type="evidence" value="ECO:0007669"/>
    <property type="project" value="UniProtKB-EC"/>
</dbReference>
<dbReference type="GO" id="GO:0004806">
    <property type="term" value="F:triacylglycerol lipase activity"/>
    <property type="evidence" value="ECO:0007669"/>
    <property type="project" value="UniProtKB-EC"/>
</dbReference>
<keyword evidence="2" id="KW-0378">Hydrolase</keyword>
<dbReference type="Gene3D" id="3.40.50.1110">
    <property type="entry name" value="SGNH hydrolase"/>
    <property type="match status" value="1"/>
</dbReference>
<name>A0A6J8E368_MYTCO</name>
<dbReference type="InterPro" id="IPR013830">
    <property type="entry name" value="SGNH_hydro"/>
</dbReference>
<dbReference type="AlphaFoldDB" id="A0A6J8E368"/>
<dbReference type="Gene3D" id="3.40.50.1820">
    <property type="entry name" value="alpha/beta hydrolase"/>
    <property type="match status" value="1"/>
</dbReference>
<dbReference type="InterPro" id="IPR029058">
    <property type="entry name" value="AB_hydrolase_fold"/>
</dbReference>